<dbReference type="RefSeq" id="WP_255135206.1">
    <property type="nucleotide sequence ID" value="NZ_JANDBC010000002.1"/>
</dbReference>
<name>A0A9X2L4U1_9BACT</name>
<accession>A0A9X2L4U1</accession>
<evidence type="ECO:0000313" key="2">
    <source>
        <dbReference type="Proteomes" id="UP001139125"/>
    </source>
</evidence>
<protein>
    <submittedName>
        <fullName evidence="1">Uncharacterized protein</fullName>
    </submittedName>
</protein>
<organism evidence="1 2">
    <name type="scientific">Gracilimonas sediminicola</name>
    <dbReference type="NCBI Taxonomy" id="2952158"/>
    <lineage>
        <taxon>Bacteria</taxon>
        <taxon>Pseudomonadati</taxon>
        <taxon>Balneolota</taxon>
        <taxon>Balneolia</taxon>
        <taxon>Balneolales</taxon>
        <taxon>Balneolaceae</taxon>
        <taxon>Gracilimonas</taxon>
    </lineage>
</organism>
<dbReference type="AlphaFoldDB" id="A0A9X2L4U1"/>
<dbReference type="Proteomes" id="UP001139125">
    <property type="component" value="Unassembled WGS sequence"/>
</dbReference>
<evidence type="ECO:0000313" key="1">
    <source>
        <dbReference type="EMBL" id="MCP9292324.1"/>
    </source>
</evidence>
<proteinExistence type="predicted"/>
<comment type="caution">
    <text evidence="1">The sequence shown here is derived from an EMBL/GenBank/DDBJ whole genome shotgun (WGS) entry which is preliminary data.</text>
</comment>
<dbReference type="EMBL" id="JANDBC010000002">
    <property type="protein sequence ID" value="MCP9292324.1"/>
    <property type="molecule type" value="Genomic_DNA"/>
</dbReference>
<sequence length="85" mass="9858">MNKKNTYEAKLDSKKRVTIRGAETEYYHVIEHEDGTVVLSPRVLVHPDEVSKKSYKMIEKAIENLNDGKVSEPIDMEELKKLLKE</sequence>
<keyword evidence="2" id="KW-1185">Reference proteome</keyword>
<reference evidence="1" key="1">
    <citation type="submission" date="2022-06" db="EMBL/GenBank/DDBJ databases">
        <title>Gracilimonas sp. CAU 1638 isolated from sea sediment.</title>
        <authorList>
            <person name="Kim W."/>
        </authorList>
    </citation>
    <scope>NUCLEOTIDE SEQUENCE</scope>
    <source>
        <strain evidence="1">CAU 1638</strain>
    </source>
</reference>
<gene>
    <name evidence="1" type="ORF">NM125_12120</name>
</gene>